<name>A0A433Q9M3_9FUNG</name>
<accession>A0A433Q9M3</accession>
<dbReference type="Proteomes" id="UP000274822">
    <property type="component" value="Unassembled WGS sequence"/>
</dbReference>
<evidence type="ECO:0000313" key="1">
    <source>
        <dbReference type="EMBL" id="RUS26471.1"/>
    </source>
</evidence>
<organism evidence="1 2">
    <name type="scientific">Jimgerdemannia flammicorona</name>
    <dbReference type="NCBI Taxonomy" id="994334"/>
    <lineage>
        <taxon>Eukaryota</taxon>
        <taxon>Fungi</taxon>
        <taxon>Fungi incertae sedis</taxon>
        <taxon>Mucoromycota</taxon>
        <taxon>Mucoromycotina</taxon>
        <taxon>Endogonomycetes</taxon>
        <taxon>Endogonales</taxon>
        <taxon>Endogonaceae</taxon>
        <taxon>Jimgerdemannia</taxon>
    </lineage>
</organism>
<comment type="caution">
    <text evidence="1">The sequence shown here is derived from an EMBL/GenBank/DDBJ whole genome shotgun (WGS) entry which is preliminary data.</text>
</comment>
<reference evidence="1 2" key="1">
    <citation type="journal article" date="2018" name="New Phytol.">
        <title>Phylogenomics of Endogonaceae and evolution of mycorrhizas within Mucoromycota.</title>
        <authorList>
            <person name="Chang Y."/>
            <person name="Desiro A."/>
            <person name="Na H."/>
            <person name="Sandor L."/>
            <person name="Lipzen A."/>
            <person name="Clum A."/>
            <person name="Barry K."/>
            <person name="Grigoriev I.V."/>
            <person name="Martin F.M."/>
            <person name="Stajich J.E."/>
            <person name="Smith M.E."/>
            <person name="Bonito G."/>
            <person name="Spatafora J.W."/>
        </authorList>
    </citation>
    <scope>NUCLEOTIDE SEQUENCE [LARGE SCALE GENOMIC DNA]</scope>
    <source>
        <strain evidence="1 2">AD002</strain>
    </source>
</reference>
<dbReference type="AlphaFoldDB" id="A0A433Q9M3"/>
<gene>
    <name evidence="1" type="ORF">BC938DRAFT_470729</name>
</gene>
<protein>
    <submittedName>
        <fullName evidence="1">Uncharacterized protein</fullName>
    </submittedName>
</protein>
<keyword evidence="2" id="KW-1185">Reference proteome</keyword>
<dbReference type="EMBL" id="RBNJ01010383">
    <property type="protein sequence ID" value="RUS26471.1"/>
    <property type="molecule type" value="Genomic_DNA"/>
</dbReference>
<proteinExistence type="predicted"/>
<sequence length="115" mass="13040">MLYALGTASGARAHVEHFRNRSLGVLCCYHLACERVPRLPAIHYVPHHARLIEPLILDQQFWRGHVDLLFLRSQNLPRVQGRCLGPHTIPAWCPVPPWRRGVVARGPTLVFPDLG</sequence>
<evidence type="ECO:0000313" key="2">
    <source>
        <dbReference type="Proteomes" id="UP000274822"/>
    </source>
</evidence>